<dbReference type="AlphaFoldDB" id="A0A371IIY7"/>
<evidence type="ECO:0000256" key="2">
    <source>
        <dbReference type="ARBA" id="ARBA00022898"/>
    </source>
</evidence>
<dbReference type="PANTHER" id="PTHR42885">
    <property type="entry name" value="HISTIDINOL-PHOSPHATE AMINOTRANSFERASE-RELATED"/>
    <property type="match status" value="1"/>
</dbReference>
<keyword evidence="4" id="KW-0808">Transferase</keyword>
<dbReference type="InterPro" id="IPR015424">
    <property type="entry name" value="PyrdxlP-dep_Trfase"/>
</dbReference>
<keyword evidence="5" id="KW-1185">Reference proteome</keyword>
<dbReference type="Gene3D" id="3.90.1150.10">
    <property type="entry name" value="Aspartate Aminotransferase, domain 1"/>
    <property type="match status" value="1"/>
</dbReference>
<dbReference type="STRING" id="1871336.BBG48_05755"/>
<dbReference type="PANTHER" id="PTHR42885:SF1">
    <property type="entry name" value="THREONINE-PHOSPHATE DECARBOXYLASE"/>
    <property type="match status" value="1"/>
</dbReference>
<dbReference type="SUPFAM" id="SSF53383">
    <property type="entry name" value="PLP-dependent transferases"/>
    <property type="match status" value="1"/>
</dbReference>
<evidence type="ECO:0000313" key="4">
    <source>
        <dbReference type="EMBL" id="RDY20442.1"/>
    </source>
</evidence>
<reference evidence="4 5" key="1">
    <citation type="journal article" date="2016" name="Genome Announc.">
        <title>Draft Genome Sequence of Criibacterium bergeronii gen. nov., sp. nov., Strain CCRI-22567T, Isolated from a Vaginal Sample from a Woman with Bacterial Vaginosis.</title>
        <authorList>
            <person name="Maheux A.F."/>
            <person name="Berube E."/>
            <person name="Boudreau D.K."/>
            <person name="Raymond F."/>
            <person name="Corbeil J."/>
            <person name="Roy P.H."/>
            <person name="Boissinot M."/>
            <person name="Omar R.F."/>
        </authorList>
    </citation>
    <scope>NUCLEOTIDE SEQUENCE [LARGE SCALE GENOMIC DNA]</scope>
    <source>
        <strain evidence="4 5">CCRI-22567</strain>
    </source>
</reference>
<dbReference type="InterPro" id="IPR015421">
    <property type="entry name" value="PyrdxlP-dep_Trfase_major"/>
</dbReference>
<dbReference type="Gene3D" id="3.40.640.10">
    <property type="entry name" value="Type I PLP-dependent aspartate aminotransferase-like (Major domain)"/>
    <property type="match status" value="1"/>
</dbReference>
<dbReference type="GO" id="GO:0008483">
    <property type="term" value="F:transaminase activity"/>
    <property type="evidence" value="ECO:0007669"/>
    <property type="project" value="UniProtKB-KW"/>
</dbReference>
<evidence type="ECO:0000259" key="3">
    <source>
        <dbReference type="Pfam" id="PF00155"/>
    </source>
</evidence>
<name>A0A371IIY7_9FIRM</name>
<dbReference type="Proteomes" id="UP000093352">
    <property type="component" value="Unassembled WGS sequence"/>
</dbReference>
<comment type="cofactor">
    <cofactor evidence="1">
        <name>pyridoxal 5'-phosphate</name>
        <dbReference type="ChEBI" id="CHEBI:597326"/>
    </cofactor>
</comment>
<dbReference type="InterPro" id="IPR004839">
    <property type="entry name" value="Aminotransferase_I/II_large"/>
</dbReference>
<keyword evidence="2" id="KW-0663">Pyridoxal phosphate</keyword>
<evidence type="ECO:0000256" key="1">
    <source>
        <dbReference type="ARBA" id="ARBA00001933"/>
    </source>
</evidence>
<dbReference type="Pfam" id="PF00155">
    <property type="entry name" value="Aminotran_1_2"/>
    <property type="match status" value="1"/>
</dbReference>
<dbReference type="CDD" id="cd00609">
    <property type="entry name" value="AAT_like"/>
    <property type="match status" value="1"/>
</dbReference>
<dbReference type="RefSeq" id="WP_068911867.1">
    <property type="nucleotide sequence ID" value="NZ_MBEW02000038.1"/>
</dbReference>
<sequence>MKQNKVEHGANLFDLSKLKNKDISEFVDFSSNISPYGMSQKALETLKNNLDKASIYPDPTYTDLRAAISSYCGANKDNIMIGAGATFFINSFIKLLSPKKCIIFDPSYSEYKKELEKVDCEVFNYELKEETEFKVDLDELRDLAVKNKIDTIFLCNPNNPTGSTITRQQIDGLQKSTGASLIVDETYVEFTDKAVYSSCAVADKNPNVYVIRSTSKFFATPGIRLGYAISSNEEVKQKMAQEFSALWGVNIYAEIIGREMFLDKTFHKFVYEKFKEQRKYLIESLRNIKGIKPFDTKGNFTLIKIENDKVTAKDLYEFFLDKDIIIRDCSNFINLGEKYFRLCFLDEKNNKKIIKYLTEFFGSIA</sequence>
<protein>
    <submittedName>
        <fullName evidence="4">Aminotransferase class I/II-fold pyridoxal phosphate-dependent enzyme</fullName>
    </submittedName>
</protein>
<dbReference type="InterPro" id="IPR015422">
    <property type="entry name" value="PyrdxlP-dep_Trfase_small"/>
</dbReference>
<organism evidence="4 5">
    <name type="scientific">Criibacterium bergeronii</name>
    <dbReference type="NCBI Taxonomy" id="1871336"/>
    <lineage>
        <taxon>Bacteria</taxon>
        <taxon>Bacillati</taxon>
        <taxon>Bacillota</taxon>
        <taxon>Clostridia</taxon>
        <taxon>Peptostreptococcales</taxon>
        <taxon>Filifactoraceae</taxon>
        <taxon>Criibacterium</taxon>
    </lineage>
</organism>
<accession>A0A371IIY7</accession>
<proteinExistence type="predicted"/>
<keyword evidence="4" id="KW-0032">Aminotransferase</keyword>
<gene>
    <name evidence="4" type="ORF">BBG48_010025</name>
</gene>
<dbReference type="GO" id="GO:0030170">
    <property type="term" value="F:pyridoxal phosphate binding"/>
    <property type="evidence" value="ECO:0007669"/>
    <property type="project" value="InterPro"/>
</dbReference>
<feature type="domain" description="Aminotransferase class I/classII large" evidence="3">
    <location>
        <begin position="25"/>
        <end position="356"/>
    </location>
</feature>
<dbReference type="EMBL" id="MBEW02000038">
    <property type="protein sequence ID" value="RDY20442.1"/>
    <property type="molecule type" value="Genomic_DNA"/>
</dbReference>
<evidence type="ECO:0000313" key="5">
    <source>
        <dbReference type="Proteomes" id="UP000093352"/>
    </source>
</evidence>
<comment type="caution">
    <text evidence="4">The sequence shown here is derived from an EMBL/GenBank/DDBJ whole genome shotgun (WGS) entry which is preliminary data.</text>
</comment>